<reference evidence="2" key="1">
    <citation type="journal article" date="2013" name="Nature">
        <title>The genomes of four tapeworm species reveal adaptations to parasitism.</title>
        <authorList>
            <person name="Tsai I.J."/>
            <person name="Zarowiecki M."/>
            <person name="Holroyd N."/>
            <person name="Garciarrubio A."/>
            <person name="Sanchez-Flores A."/>
            <person name="Brooks K.L."/>
            <person name="Tracey A."/>
            <person name="Bobes R.J."/>
            <person name="Fragoso G."/>
            <person name="Sciutto E."/>
            <person name="Aslett M."/>
            <person name="Beasley H."/>
            <person name="Bennett H.M."/>
            <person name="Cai J."/>
            <person name="Camicia F."/>
            <person name="Clark R."/>
            <person name="Cucher M."/>
            <person name="De Silva N."/>
            <person name="Day T.A."/>
            <person name="Deplazes P."/>
            <person name="Estrada K."/>
            <person name="Fernandez C."/>
            <person name="Holland P.W."/>
            <person name="Hou J."/>
            <person name="Hu S."/>
            <person name="Huckvale T."/>
            <person name="Hung S.S."/>
            <person name="Kamenetzky L."/>
            <person name="Keane J.A."/>
            <person name="Kiss F."/>
            <person name="Koziol U."/>
            <person name="Lambert O."/>
            <person name="Liu K."/>
            <person name="Luo X."/>
            <person name="Luo Y."/>
            <person name="Macchiaroli N."/>
            <person name="Nichol S."/>
            <person name="Paps J."/>
            <person name="Parkinson J."/>
            <person name="Pouchkina-Stantcheva N."/>
            <person name="Riddiford N."/>
            <person name="Rosenzvit M."/>
            <person name="Salinas G."/>
            <person name="Wasmuth J.D."/>
            <person name="Zamanian M."/>
            <person name="Zheng Y."/>
            <person name="Cai X."/>
            <person name="Soberon X."/>
            <person name="Olson P.D."/>
            <person name="Laclette J.P."/>
            <person name="Brehm K."/>
            <person name="Berriman M."/>
            <person name="Garciarrubio A."/>
            <person name="Bobes R.J."/>
            <person name="Fragoso G."/>
            <person name="Sanchez-Flores A."/>
            <person name="Estrada K."/>
            <person name="Cevallos M.A."/>
            <person name="Morett E."/>
            <person name="Gonzalez V."/>
            <person name="Portillo T."/>
            <person name="Ochoa-Leyva A."/>
            <person name="Jose M.V."/>
            <person name="Sciutto E."/>
            <person name="Landa A."/>
            <person name="Jimenez L."/>
            <person name="Valdes V."/>
            <person name="Carrero J.C."/>
            <person name="Larralde C."/>
            <person name="Morales-Montor J."/>
            <person name="Limon-Lason J."/>
            <person name="Soberon X."/>
            <person name="Laclette J.P."/>
        </authorList>
    </citation>
    <scope>NUCLEOTIDE SEQUENCE [LARGE SCALE GENOMIC DNA]</scope>
</reference>
<organism evidence="2 3">
    <name type="scientific">Echinococcus multilocularis</name>
    <name type="common">Fox tapeworm</name>
    <dbReference type="NCBI Taxonomy" id="6211"/>
    <lineage>
        <taxon>Eukaryota</taxon>
        <taxon>Metazoa</taxon>
        <taxon>Spiralia</taxon>
        <taxon>Lophotrochozoa</taxon>
        <taxon>Platyhelminthes</taxon>
        <taxon>Cestoda</taxon>
        <taxon>Eucestoda</taxon>
        <taxon>Cyclophyllidea</taxon>
        <taxon>Taeniidae</taxon>
        <taxon>Echinococcus</taxon>
    </lineage>
</organism>
<protein>
    <submittedName>
        <fullName evidence="2">Peptidase aspartic active site</fullName>
    </submittedName>
</protein>
<sequence>MYQRKKLEHLDYENRRLQRQQMLEDFALLQSKQSALNNIMDSFGYGHRIASSWKDPMIEEQKRLSTMRVVAKKRFDEAYTDLLVTRARSLREEEMRHHFRETARAAERARAAAVAALPLPSCDPLDPHLNPNGDSCTRCLSEVHKERHLVVDANRVPLGSGNWGRERAKKSEKRSGVLGGGVMVGEAQCGLNVFHVDSSCATGAANDDAFTTAAAENARADLAHRRTLRLAAEAGLKSRIRAQLALKRTHAIQEHELLTQHPDPVPIGGLRIDQSIHIHDGSSFLERPLPSSSDEKPIPDAQCTTLMHPSPDLSGLGPGERAGLPPLALSPRQSLIAQPLLSPHPASDSSQTLIFRKSDSSEATGLDLTGTNALNAFKPLEVHFNVSKVPDLESYCVSGVDNILSSTELSEITSFDRIKMQLDSEVENIDKAIRELRETFNKSILSRRSAQGFEVNLTRITPPSTSSDSVTIHPQSPLEVIDVQPEMTTMTGVTQDRTLYRTENRPSGSIDDRIGTDMRGTKCQMIGNNFDALEESGESGHYTSHMLSLVDVRSNEKGKEKQSPSPTAPIIISPSPVPLLIAEAGAFTLAKSGTGAKPFSVLESLRRRARELILRQTECIRASNAENRASVCKTSEQLPHCFVSLAHGDDADLQSLSLPAKTPIFSPIKLSRNLDDGTSLTLSTPPLNSCHSWAQPMMSPASELFPSLQRLSPLSQILLSPPSSYAMPSSSTSTPVAAADQTTISSKISLTGACLLAFKEAGDDDVDLFTGKIGDLVVRKKELLRHYLKQLLETYRMKSEISTLHCSGTYLSPISTSQTRLINNIVSKSTDRISPVCPNQYNNNFKPRNTLPSDETLALNPPKPSERDVFSRQSPSCSDSDLLQGCFERRFYEQNEISKPINHSVHSSASTPHTKEHSVSHLNRNVSGDASSSTFFPRFVTSSSSALEISCDSSSGRPINQFSVLSCQTLPISLTSTDTEKNFKSSASMRQKFAITESASGTLGTHRQSSPVNHLPSQSGFIPLQAPEAAKEYIVYDSSPLHQEGKTDSIKTYLGADLLQVPVQNQLANKTVVGSELISGAPSQPRSNESAVFSRASLALSTNLLNFPTFSTAPGATCETTSSNPFLKPTPIHLTSSPLSAQNCIWFQRIKYSLQSIATGLEDKMNSQIISNASIPTDSTPNSSSRPSNQFSCLSSQSPCFPAEVPFVSELEASQEPISYKPVAPSVTSAGSATTTLHALRSGLSIGSGNEFKESHVQPSGDVSVRTLNIVKGERHASASTLARLCGDVMADESSSSLSSDLSSILTTNNNASPLRQSNDLMNVEKGPPPGTLLNSHGLPMKPPFKIRMLLHPPKSPSVDLDTCSSARLRLERVSRGVGTSSVSTLMRLQSESILPTPISDINRKSTLLARFELTNPSKSLPVVNRCDDIELIGSDSTMSAHPLENPTFYSLTTYCNAGGGRITPSCNANALSESKDKKCGTGSRNQSTETYCETCASIDMSSSPSVSLHSFLDNEACVESSAEQNRSGEGIFHVGKTFTIQTHFSNAPSPSGGLIHQTRRFSYSPLVPSETPLISIRLEPPSTNNVLEESETVGQTLLSVDQKEEHDVAAASAFAMLPDVKVDMRKSDFSELIGSKERSNIVSSRISVGSKSIDVKASSMRSDTVKVGSMKSAAPEANTRGANNAKAIVLESVNAKVGSKEVCNAETTSAKSVGANTVSGDAVGRKAIKAKVILQKLADERPIAMKPAIMGPEGVEANGGGAGAISLVSGKTADARGADAEPIGVKITDGAPTYVKYVGLKSLGGEVFVMPSAGASTAPAIELTSTKKASAKVVTGESFIPKSSATKSASVLPVGVRSGFVESPSAEASGTEAKHSEPTSVKLFIAKSINRESLTAVSVTATNVGEKGLLTESITANVKSASVANLTDLEADEMQAFSIKASALEMSDQNGIPFEPIAARISVAKSNSLEPYITESARPKVSGPSLFAADSGSTRLAGAETANIEQNLDSPLSQPNGTAVYAVATPRDLPTYLTADTAATIARMRKVQEELERKGSNSLPSPRTRLLAGLQEELSVPPDDLSSTRSFNRKGSSITFQVTLPSLTRDQSERNGSSLPQETSYSRNPVKSSAVIGQRKGTEPSGSRSPATAASRRAKTSLSTRKRKCSSRPRERSEPAVSGEILSANFPFGRFYLRKPGSKHCSGTSHQNFANPIVHKKSSRQRTKKPSRVNPPPRST</sequence>
<evidence type="ECO:0000256" key="1">
    <source>
        <dbReference type="SAM" id="MobiDB-lite"/>
    </source>
</evidence>
<evidence type="ECO:0000313" key="2">
    <source>
        <dbReference type="EMBL" id="CDS40947.1"/>
    </source>
</evidence>
<dbReference type="OMA" id="NEACVES"/>
<feature type="compositionally biased region" description="Polar residues" evidence="1">
    <location>
        <begin position="2099"/>
        <end position="2128"/>
    </location>
</feature>
<evidence type="ECO:0000313" key="3">
    <source>
        <dbReference type="Proteomes" id="UP000017246"/>
    </source>
</evidence>
<feature type="compositionally biased region" description="Polar residues" evidence="1">
    <location>
        <begin position="837"/>
        <end position="853"/>
    </location>
</feature>
<feature type="region of interest" description="Disordered" evidence="1">
    <location>
        <begin position="307"/>
        <end position="327"/>
    </location>
</feature>
<accession>A0A068YFF2</accession>
<feature type="region of interest" description="Disordered" evidence="1">
    <location>
        <begin position="2199"/>
        <end position="2237"/>
    </location>
</feature>
<dbReference type="EMBL" id="LN902841">
    <property type="protein sequence ID" value="CDS40947.1"/>
    <property type="molecule type" value="Genomic_DNA"/>
</dbReference>
<feature type="compositionally biased region" description="Basic residues" evidence="1">
    <location>
        <begin position="2153"/>
        <end position="2168"/>
    </location>
</feature>
<dbReference type="OrthoDB" id="6263008at2759"/>
<name>A0A068YFF2_ECHMU</name>
<keyword evidence="3" id="KW-1185">Reference proteome</keyword>
<reference evidence="2" key="2">
    <citation type="submission" date="2015-11" db="EMBL/GenBank/DDBJ databases">
        <authorList>
            <person name="Zhang Y."/>
            <person name="Guo Z."/>
        </authorList>
    </citation>
    <scope>NUCLEOTIDE SEQUENCE</scope>
</reference>
<dbReference type="Proteomes" id="UP000017246">
    <property type="component" value="Unassembled WGS sequence"/>
</dbReference>
<feature type="region of interest" description="Disordered" evidence="1">
    <location>
        <begin position="1172"/>
        <end position="1191"/>
    </location>
</feature>
<feature type="region of interest" description="Disordered" evidence="1">
    <location>
        <begin position="2099"/>
        <end position="2179"/>
    </location>
</feature>
<proteinExistence type="predicted"/>
<gene>
    <name evidence="2" type="ORF">EmuJ_000855400</name>
</gene>
<feature type="compositionally biased region" description="Basic residues" evidence="1">
    <location>
        <begin position="2215"/>
        <end position="2228"/>
    </location>
</feature>
<feature type="region of interest" description="Disordered" evidence="1">
    <location>
        <begin position="837"/>
        <end position="879"/>
    </location>
</feature>
<feature type="compositionally biased region" description="Polar residues" evidence="1">
    <location>
        <begin position="2202"/>
        <end position="2211"/>
    </location>
</feature>